<name>L7MCJ7_RHIPC</name>
<proteinExistence type="evidence at transcript level"/>
<reference evidence="1" key="1">
    <citation type="submission" date="2012-11" db="EMBL/GenBank/DDBJ databases">
        <authorList>
            <person name="Lucero-Rivera Y.E."/>
            <person name="Tovar-Ramirez D."/>
        </authorList>
    </citation>
    <scope>NUCLEOTIDE SEQUENCE</scope>
    <source>
        <tissue evidence="1">Salivary gland</tissue>
    </source>
</reference>
<evidence type="ECO:0000313" key="1">
    <source>
        <dbReference type="EMBL" id="JAA60924.1"/>
    </source>
</evidence>
<dbReference type="EMBL" id="GACK01004110">
    <property type="protein sequence ID" value="JAA60924.1"/>
    <property type="molecule type" value="mRNA"/>
</dbReference>
<accession>L7MCJ7</accession>
<dbReference type="AlphaFoldDB" id="L7MCJ7"/>
<organism evidence="1">
    <name type="scientific">Rhipicephalus pulchellus</name>
    <name type="common">Yellow backed tick</name>
    <name type="synonym">Dermacentor pulchellus</name>
    <dbReference type="NCBI Taxonomy" id="72859"/>
    <lineage>
        <taxon>Eukaryota</taxon>
        <taxon>Metazoa</taxon>
        <taxon>Ecdysozoa</taxon>
        <taxon>Arthropoda</taxon>
        <taxon>Chelicerata</taxon>
        <taxon>Arachnida</taxon>
        <taxon>Acari</taxon>
        <taxon>Parasitiformes</taxon>
        <taxon>Ixodida</taxon>
        <taxon>Ixodoidea</taxon>
        <taxon>Ixodidae</taxon>
        <taxon>Rhipicephalinae</taxon>
        <taxon>Rhipicephalus</taxon>
        <taxon>Rhipicephalus</taxon>
    </lineage>
</organism>
<protein>
    <submittedName>
        <fullName evidence="1">Putative secreted peptide</fullName>
    </submittedName>
</protein>
<reference evidence="1" key="2">
    <citation type="journal article" date="2015" name="J. Proteomics">
        <title>Sexual differences in the sialomes of the zebra tick, Rhipicephalus pulchellus.</title>
        <authorList>
            <person name="Tan A.W."/>
            <person name="Francischetti I.M."/>
            <person name="Slovak M."/>
            <person name="Kini R.M."/>
            <person name="Ribeiro J.M."/>
        </authorList>
    </citation>
    <scope>NUCLEOTIDE SEQUENCE</scope>
    <source>
        <tissue evidence="1">Salivary gland</tissue>
    </source>
</reference>
<sequence length="78" mass="8270">MLSNGAHLAALSATAVGTNGALHESLVSTKPHLLPAQARTMHINHTSVEQVIAGPFQDLPRATGSFHTAIFLCVLWEI</sequence>